<comment type="similarity">
    <text evidence="1">Belongs to the nitroreductase family.</text>
</comment>
<accession>A0A0S6VUT1</accession>
<proteinExistence type="inferred from homology"/>
<dbReference type="InterPro" id="IPR029478">
    <property type="entry name" value="TM1586_NiRdase"/>
</dbReference>
<dbReference type="InterPro" id="IPR000415">
    <property type="entry name" value="Nitroreductase-like"/>
</dbReference>
<sequence>MTLKQPITQIIKQRISVRTYPQKSLEAKHLAALQECLASNLSGAFQSKLRFQLITAEPGDADALKGLGTYGQIKHPAGFIIGAMGTSAKNLEDFGYAMEQIVLLATDLGVGTCWLGGSFQQSNFANAMQCAASESVPAAISIGYPAEKPSWRDKLIHVVIDTKKRFPWEQLFFLDSFQTPLTQAQAGQYATPLEMVRLAPSASNKQPWRIVTVGNAFHFYLQRTMKYHPNGKGWFQTADMQRMDIGIAMCHFELTAREQGLQGTWKIVDPGIAPLPAQTEYVASWYVNA</sequence>
<dbReference type="SUPFAM" id="SSF55469">
    <property type="entry name" value="FMN-dependent nitroreductase-like"/>
    <property type="match status" value="2"/>
</dbReference>
<dbReference type="STRING" id="1499966.U14_00210"/>
<keyword evidence="2" id="KW-0560">Oxidoreductase</keyword>
<evidence type="ECO:0000256" key="2">
    <source>
        <dbReference type="ARBA" id="ARBA00023002"/>
    </source>
</evidence>
<dbReference type="Gene3D" id="3.40.109.30">
    <property type="entry name" value="putative nitroreductase (tm1586), domain 2"/>
    <property type="match status" value="1"/>
</dbReference>
<dbReference type="EMBL" id="DF820455">
    <property type="protein sequence ID" value="GAK48993.1"/>
    <property type="molecule type" value="Genomic_DNA"/>
</dbReference>
<evidence type="ECO:0000259" key="3">
    <source>
        <dbReference type="Pfam" id="PF14512"/>
    </source>
</evidence>
<feature type="domain" description="Putative nitroreductase TM1586" evidence="3">
    <location>
        <begin position="7"/>
        <end position="256"/>
    </location>
</feature>
<reference evidence="4" key="1">
    <citation type="journal article" date="2015" name="PeerJ">
        <title>First genomic representation of candidate bacterial phylum KSB3 points to enhanced environmental sensing as a trigger of wastewater bulking.</title>
        <authorList>
            <person name="Sekiguchi Y."/>
            <person name="Ohashi A."/>
            <person name="Parks D.H."/>
            <person name="Yamauchi T."/>
            <person name="Tyson G.W."/>
            <person name="Hugenholtz P."/>
        </authorList>
    </citation>
    <scope>NUCLEOTIDE SEQUENCE [LARGE SCALE GENOMIC DNA]</scope>
</reference>
<dbReference type="Gene3D" id="3.40.109.10">
    <property type="entry name" value="NADH Oxidase"/>
    <property type="match status" value="1"/>
</dbReference>
<dbReference type="AlphaFoldDB" id="A0A0S6VUT1"/>
<evidence type="ECO:0000313" key="5">
    <source>
        <dbReference type="Proteomes" id="UP000030700"/>
    </source>
</evidence>
<gene>
    <name evidence="4" type="ORF">U14_00210</name>
</gene>
<dbReference type="PANTHER" id="PTHR43673">
    <property type="entry name" value="NAD(P)H NITROREDUCTASE YDGI-RELATED"/>
    <property type="match status" value="1"/>
</dbReference>
<dbReference type="GO" id="GO:0016491">
    <property type="term" value="F:oxidoreductase activity"/>
    <property type="evidence" value="ECO:0007669"/>
    <property type="project" value="UniProtKB-KW"/>
</dbReference>
<dbReference type="HOGENOM" id="CLU_070562_1_0_0"/>
<dbReference type="PANTHER" id="PTHR43673:SF10">
    <property type="entry name" value="NADH DEHYDROGENASE_NAD(P)H NITROREDUCTASE XCC3605-RELATED"/>
    <property type="match status" value="1"/>
</dbReference>
<evidence type="ECO:0000313" key="4">
    <source>
        <dbReference type="EMBL" id="GAK48993.1"/>
    </source>
</evidence>
<protein>
    <submittedName>
        <fullName evidence="4">Nitroreductase</fullName>
    </submittedName>
</protein>
<keyword evidence="5" id="KW-1185">Reference proteome</keyword>
<organism evidence="4">
    <name type="scientific">Candidatus Moduliflexus flocculans</name>
    <dbReference type="NCBI Taxonomy" id="1499966"/>
    <lineage>
        <taxon>Bacteria</taxon>
        <taxon>Candidatus Moduliflexota</taxon>
        <taxon>Candidatus Moduliflexia</taxon>
        <taxon>Candidatus Moduliflexales</taxon>
        <taxon>Candidatus Moduliflexaceae</taxon>
    </lineage>
</organism>
<evidence type="ECO:0000256" key="1">
    <source>
        <dbReference type="ARBA" id="ARBA00007118"/>
    </source>
</evidence>
<dbReference type="Pfam" id="PF14512">
    <property type="entry name" value="TM1586_NiRdase"/>
    <property type="match status" value="1"/>
</dbReference>
<dbReference type="Proteomes" id="UP000030700">
    <property type="component" value="Unassembled WGS sequence"/>
</dbReference>
<name>A0A0S6VUT1_9BACT</name>